<dbReference type="Proteomes" id="UP000186104">
    <property type="component" value="Chromosome"/>
</dbReference>
<evidence type="ECO:0000256" key="1">
    <source>
        <dbReference type="SAM" id="Phobius"/>
    </source>
</evidence>
<keyword evidence="1" id="KW-0812">Transmembrane</keyword>
<gene>
    <name evidence="2" type="ORF">BJL86_1211</name>
</gene>
<keyword evidence="1" id="KW-0472">Membrane</keyword>
<organism evidence="2 3">
    <name type="scientific">Dietzia timorensis</name>
    <dbReference type="NCBI Taxonomy" id="499555"/>
    <lineage>
        <taxon>Bacteria</taxon>
        <taxon>Bacillati</taxon>
        <taxon>Actinomycetota</taxon>
        <taxon>Actinomycetes</taxon>
        <taxon>Mycobacteriales</taxon>
        <taxon>Dietziaceae</taxon>
        <taxon>Dietzia</taxon>
    </lineage>
</organism>
<reference evidence="2 3" key="1">
    <citation type="submission" date="2016-06" db="EMBL/GenBank/DDBJ databases">
        <title>Complete genome sequence of a saline-alkali tolerant type strain Dietzia timorensis ID05-A0528T.</title>
        <authorList>
            <person name="Wu X."/>
        </authorList>
    </citation>
    <scope>NUCLEOTIDE SEQUENCE [LARGE SCALE GENOMIC DNA]</scope>
    <source>
        <strain evidence="2 3">ID05-A0528</strain>
    </source>
</reference>
<evidence type="ECO:0000313" key="3">
    <source>
        <dbReference type="Proteomes" id="UP000186104"/>
    </source>
</evidence>
<keyword evidence="1" id="KW-1133">Transmembrane helix</keyword>
<name>A0A173LI43_9ACTN</name>
<dbReference type="InterPro" id="IPR025327">
    <property type="entry name" value="DUF4233"/>
</dbReference>
<feature type="transmembrane region" description="Helical" evidence="1">
    <location>
        <begin position="56"/>
        <end position="75"/>
    </location>
</feature>
<accession>A0A173LI43</accession>
<evidence type="ECO:0000313" key="2">
    <source>
        <dbReference type="EMBL" id="ANI91996.1"/>
    </source>
</evidence>
<dbReference type="Pfam" id="PF14017">
    <property type="entry name" value="DUF4233"/>
    <property type="match status" value="1"/>
</dbReference>
<dbReference type="AlphaFoldDB" id="A0A173LI43"/>
<sequence length="139" mass="15254">MSSKANNVNPRGAGHEPTTDPWKGFRGVCSGTLVLEAIIVLLVLTVVARVDGGAHMAWWKAIYILVVAGGMIYACTQQKKPWAIPLNLGLAMAVVIGFFVHYTMTIVGVIFLLVWLYLLFLRSQLRQRIAGGYLASQHD</sequence>
<dbReference type="OrthoDB" id="4773077at2"/>
<feature type="transmembrane region" description="Helical" evidence="1">
    <location>
        <begin position="82"/>
        <end position="99"/>
    </location>
</feature>
<feature type="transmembrane region" description="Helical" evidence="1">
    <location>
        <begin position="105"/>
        <end position="121"/>
    </location>
</feature>
<protein>
    <recommendedName>
        <fullName evidence="4">DUF4233 domain-containing protein</fullName>
    </recommendedName>
</protein>
<keyword evidence="3" id="KW-1185">Reference proteome</keyword>
<dbReference type="RefSeq" id="WP_067471477.1">
    <property type="nucleotide sequence ID" value="NZ_CP015961.1"/>
</dbReference>
<feature type="transmembrane region" description="Helical" evidence="1">
    <location>
        <begin position="33"/>
        <end position="50"/>
    </location>
</feature>
<proteinExistence type="predicted"/>
<dbReference type="KEGG" id="dtm:BJL86_1211"/>
<dbReference type="EMBL" id="CP015961">
    <property type="protein sequence ID" value="ANI91996.1"/>
    <property type="molecule type" value="Genomic_DNA"/>
</dbReference>
<dbReference type="STRING" id="499555.BJL86_1211"/>
<evidence type="ECO:0008006" key="4">
    <source>
        <dbReference type="Google" id="ProtNLM"/>
    </source>
</evidence>